<dbReference type="Gene3D" id="3.40.50.720">
    <property type="entry name" value="NAD(P)-binding Rossmann-like Domain"/>
    <property type="match status" value="1"/>
</dbReference>
<dbReference type="PANTHER" id="PTHR43313:SF1">
    <property type="entry name" value="3BETA-HYDROXYSTEROID DEHYDROGENASE DHS-16"/>
    <property type="match status" value="1"/>
</dbReference>
<dbReference type="GO" id="GO:0016491">
    <property type="term" value="F:oxidoreductase activity"/>
    <property type="evidence" value="ECO:0007669"/>
    <property type="project" value="UniProtKB-KW"/>
</dbReference>
<dbReference type="SUPFAM" id="SSF51735">
    <property type="entry name" value="NAD(P)-binding Rossmann-fold domains"/>
    <property type="match status" value="1"/>
</dbReference>
<dbReference type="PANTHER" id="PTHR43313">
    <property type="entry name" value="SHORT-CHAIN DEHYDROGENASE/REDUCTASE FAMILY 9C"/>
    <property type="match status" value="1"/>
</dbReference>
<protein>
    <submittedName>
        <fullName evidence="3">Uncharacterized protein</fullName>
    </submittedName>
</protein>
<feature type="region of interest" description="Disordered" evidence="2">
    <location>
        <begin position="149"/>
        <end position="177"/>
    </location>
</feature>
<dbReference type="InterPro" id="IPR036291">
    <property type="entry name" value="NAD(P)-bd_dom_sf"/>
</dbReference>
<evidence type="ECO:0000256" key="1">
    <source>
        <dbReference type="ARBA" id="ARBA00023002"/>
    </source>
</evidence>
<evidence type="ECO:0000313" key="3">
    <source>
        <dbReference type="EnsemblMetazoa" id="CJA42808a.1"/>
    </source>
</evidence>
<evidence type="ECO:0000313" key="4">
    <source>
        <dbReference type="Proteomes" id="UP000005237"/>
    </source>
</evidence>
<dbReference type="GO" id="GO:0008202">
    <property type="term" value="P:steroid metabolic process"/>
    <property type="evidence" value="ECO:0007669"/>
    <property type="project" value="TreeGrafter"/>
</dbReference>
<dbReference type="AlphaFoldDB" id="A0A8R1EU06"/>
<sequence>MESLQNEYRTKRGPKGQLHILQLDVTKEESVESAKTFVSQTLRTNNAKLWGLVNNAGIFSIHGPDDWCSVDEYTSSLNVNTLGTVRMCHAFVPLIKKSRGRIVTMGSTAGRLHGLYVAPYVTAKFAVEGYMDCLRLEMRQYGVSGGWEDAERDEHEDGVPSGAVAKTWPPGEERVGVTVDDPANVRVGDDVDAAFPSGFD</sequence>
<dbReference type="InterPro" id="IPR020904">
    <property type="entry name" value="Sc_DH/Rdtase_CS"/>
</dbReference>
<organism evidence="3 4">
    <name type="scientific">Caenorhabditis japonica</name>
    <dbReference type="NCBI Taxonomy" id="281687"/>
    <lineage>
        <taxon>Eukaryota</taxon>
        <taxon>Metazoa</taxon>
        <taxon>Ecdysozoa</taxon>
        <taxon>Nematoda</taxon>
        <taxon>Chromadorea</taxon>
        <taxon>Rhabditida</taxon>
        <taxon>Rhabditina</taxon>
        <taxon>Rhabditomorpha</taxon>
        <taxon>Rhabditoidea</taxon>
        <taxon>Rhabditidae</taxon>
        <taxon>Peloderinae</taxon>
        <taxon>Caenorhabditis</taxon>
    </lineage>
</organism>
<name>A0A8R1EU06_CAEJA</name>
<dbReference type="Pfam" id="PF00106">
    <property type="entry name" value="adh_short"/>
    <property type="match status" value="1"/>
</dbReference>
<dbReference type="PROSITE" id="PS00061">
    <property type="entry name" value="ADH_SHORT"/>
    <property type="match status" value="1"/>
</dbReference>
<dbReference type="Proteomes" id="UP000005237">
    <property type="component" value="Unassembled WGS sequence"/>
</dbReference>
<keyword evidence="1" id="KW-0560">Oxidoreductase</keyword>
<keyword evidence="4" id="KW-1185">Reference proteome</keyword>
<proteinExistence type="predicted"/>
<evidence type="ECO:0000256" key="2">
    <source>
        <dbReference type="SAM" id="MobiDB-lite"/>
    </source>
</evidence>
<reference evidence="4" key="1">
    <citation type="submission" date="2010-08" db="EMBL/GenBank/DDBJ databases">
        <authorList>
            <consortium name="Caenorhabditis japonica Sequencing Consortium"/>
            <person name="Wilson R.K."/>
        </authorList>
    </citation>
    <scope>NUCLEOTIDE SEQUENCE [LARGE SCALE GENOMIC DNA]</scope>
    <source>
        <strain evidence="4">DF5081</strain>
    </source>
</reference>
<reference evidence="3" key="2">
    <citation type="submission" date="2022-06" db="UniProtKB">
        <authorList>
            <consortium name="EnsemblMetazoa"/>
        </authorList>
    </citation>
    <scope>IDENTIFICATION</scope>
    <source>
        <strain evidence="3">DF5081</strain>
    </source>
</reference>
<dbReference type="InterPro" id="IPR002347">
    <property type="entry name" value="SDR_fam"/>
</dbReference>
<accession>A0A8R1EU06</accession>
<dbReference type="PRINTS" id="PR00081">
    <property type="entry name" value="GDHRDH"/>
</dbReference>
<dbReference type="EnsemblMetazoa" id="CJA42808a.1">
    <property type="protein sequence ID" value="CJA42808a.1"/>
    <property type="gene ID" value="WBGene00218656"/>
</dbReference>